<protein>
    <submittedName>
        <fullName evidence="1">7276_t:CDS:1</fullName>
    </submittedName>
</protein>
<evidence type="ECO:0000313" key="2">
    <source>
        <dbReference type="Proteomes" id="UP000789396"/>
    </source>
</evidence>
<sequence length="63" mass="7451">MTVKTVNNLRITYLTFEPLALYYLRLLDNLNNYITVKIIRLLCDLSNHITVKTVNNLSYYLLN</sequence>
<proteinExistence type="predicted"/>
<comment type="caution">
    <text evidence="1">The sequence shown here is derived from an EMBL/GenBank/DDBJ whole genome shotgun (WGS) entry which is preliminary data.</text>
</comment>
<organism evidence="1 2">
    <name type="scientific">Racocetra fulgida</name>
    <dbReference type="NCBI Taxonomy" id="60492"/>
    <lineage>
        <taxon>Eukaryota</taxon>
        <taxon>Fungi</taxon>
        <taxon>Fungi incertae sedis</taxon>
        <taxon>Mucoromycota</taxon>
        <taxon>Glomeromycotina</taxon>
        <taxon>Glomeromycetes</taxon>
        <taxon>Diversisporales</taxon>
        <taxon>Gigasporaceae</taxon>
        <taxon>Racocetra</taxon>
    </lineage>
</organism>
<reference evidence="1" key="1">
    <citation type="submission" date="2021-06" db="EMBL/GenBank/DDBJ databases">
        <authorList>
            <person name="Kallberg Y."/>
            <person name="Tangrot J."/>
            <person name="Rosling A."/>
        </authorList>
    </citation>
    <scope>NUCLEOTIDE SEQUENCE</scope>
    <source>
        <strain evidence="1">IN212</strain>
    </source>
</reference>
<gene>
    <name evidence="1" type="ORF">RFULGI_LOCUS7331</name>
</gene>
<evidence type="ECO:0000313" key="1">
    <source>
        <dbReference type="EMBL" id="CAG8620238.1"/>
    </source>
</evidence>
<dbReference type="EMBL" id="CAJVPZ010010506">
    <property type="protein sequence ID" value="CAG8620238.1"/>
    <property type="molecule type" value="Genomic_DNA"/>
</dbReference>
<dbReference type="AlphaFoldDB" id="A0A9N9CZF3"/>
<feature type="non-terminal residue" evidence="1">
    <location>
        <position position="63"/>
    </location>
</feature>
<accession>A0A9N9CZF3</accession>
<name>A0A9N9CZF3_9GLOM</name>
<dbReference type="Proteomes" id="UP000789396">
    <property type="component" value="Unassembled WGS sequence"/>
</dbReference>
<keyword evidence="2" id="KW-1185">Reference proteome</keyword>